<dbReference type="HOGENOM" id="CLU_2654182_0_0_1"/>
<evidence type="ECO:0000313" key="1">
    <source>
        <dbReference type="EMBL" id="CCD43294.1"/>
    </source>
</evidence>
<evidence type="ECO:0000313" key="2">
    <source>
        <dbReference type="Proteomes" id="UP000008177"/>
    </source>
</evidence>
<dbReference type="EMBL" id="FQ790256">
    <property type="protein sequence ID" value="CCD43294.1"/>
    <property type="molecule type" value="Genomic_DNA"/>
</dbReference>
<name>G2XRC6_BOTF4</name>
<reference evidence="2" key="1">
    <citation type="journal article" date="2011" name="PLoS Genet.">
        <title>Genomic analysis of the necrotrophic fungal pathogens Sclerotinia sclerotiorum and Botrytis cinerea.</title>
        <authorList>
            <person name="Amselem J."/>
            <person name="Cuomo C.A."/>
            <person name="van Kan J.A."/>
            <person name="Viaud M."/>
            <person name="Benito E.P."/>
            <person name="Couloux A."/>
            <person name="Coutinho P.M."/>
            <person name="de Vries R.P."/>
            <person name="Dyer P.S."/>
            <person name="Fillinger S."/>
            <person name="Fournier E."/>
            <person name="Gout L."/>
            <person name="Hahn M."/>
            <person name="Kohn L."/>
            <person name="Lapalu N."/>
            <person name="Plummer K.M."/>
            <person name="Pradier J.M."/>
            <person name="Quevillon E."/>
            <person name="Sharon A."/>
            <person name="Simon A."/>
            <person name="ten Have A."/>
            <person name="Tudzynski B."/>
            <person name="Tudzynski P."/>
            <person name="Wincker P."/>
            <person name="Andrew M."/>
            <person name="Anthouard V."/>
            <person name="Beever R.E."/>
            <person name="Beffa R."/>
            <person name="Benoit I."/>
            <person name="Bouzid O."/>
            <person name="Brault B."/>
            <person name="Chen Z."/>
            <person name="Choquer M."/>
            <person name="Collemare J."/>
            <person name="Cotton P."/>
            <person name="Danchin E.G."/>
            <person name="Da Silva C."/>
            <person name="Gautier A."/>
            <person name="Giraud C."/>
            <person name="Giraud T."/>
            <person name="Gonzalez C."/>
            <person name="Grossetete S."/>
            <person name="Guldener U."/>
            <person name="Henrissat B."/>
            <person name="Howlett B.J."/>
            <person name="Kodira C."/>
            <person name="Kretschmer M."/>
            <person name="Lappartient A."/>
            <person name="Leroch M."/>
            <person name="Levis C."/>
            <person name="Mauceli E."/>
            <person name="Neuveglise C."/>
            <person name="Oeser B."/>
            <person name="Pearson M."/>
            <person name="Poulain J."/>
            <person name="Poussereau N."/>
            <person name="Quesneville H."/>
            <person name="Rascle C."/>
            <person name="Schumacher J."/>
            <person name="Segurens B."/>
            <person name="Sexton A."/>
            <person name="Silva E."/>
            <person name="Sirven C."/>
            <person name="Soanes D.M."/>
            <person name="Talbot N.J."/>
            <person name="Templeton M."/>
            <person name="Yandava C."/>
            <person name="Yarden O."/>
            <person name="Zeng Q."/>
            <person name="Rollins J.A."/>
            <person name="Lebrun M.H."/>
            <person name="Dickman M."/>
        </authorList>
    </citation>
    <scope>NUCLEOTIDE SEQUENCE [LARGE SCALE GENOMIC DNA]</scope>
    <source>
        <strain evidence="2">T4</strain>
    </source>
</reference>
<dbReference type="AlphaFoldDB" id="G2XRC6"/>
<sequence>MRGQFLSRRRLYTYQDTFAQFRVSNGEKAAAVDLGVVLGAGFVAETPGVNGTLQQIGSILPLDLESFSHSSVSAVT</sequence>
<accession>G2XRC6</accession>
<proteinExistence type="predicted"/>
<organism evidence="1 2">
    <name type="scientific">Botryotinia fuckeliana (strain T4)</name>
    <name type="common">Noble rot fungus</name>
    <name type="synonym">Botrytis cinerea</name>
    <dbReference type="NCBI Taxonomy" id="999810"/>
    <lineage>
        <taxon>Eukaryota</taxon>
        <taxon>Fungi</taxon>
        <taxon>Dikarya</taxon>
        <taxon>Ascomycota</taxon>
        <taxon>Pezizomycotina</taxon>
        <taxon>Leotiomycetes</taxon>
        <taxon>Helotiales</taxon>
        <taxon>Sclerotiniaceae</taxon>
        <taxon>Botrytis</taxon>
    </lineage>
</organism>
<dbReference type="InParanoid" id="G2XRC6"/>
<gene>
    <name evidence="1" type="ORF">BofuT4_uP067020.1</name>
</gene>
<dbReference type="Proteomes" id="UP000008177">
    <property type="component" value="Unplaced contigs"/>
</dbReference>
<protein>
    <submittedName>
        <fullName evidence="1">Uncharacterized protein</fullName>
    </submittedName>
</protein>